<dbReference type="Pfam" id="PF25794">
    <property type="entry name" value="SACS"/>
    <property type="match status" value="3"/>
</dbReference>
<gene>
    <name evidence="2" type="ORF">ACJMK2_004501</name>
</gene>
<evidence type="ECO:0000313" key="2">
    <source>
        <dbReference type="EMBL" id="KAL3892282.1"/>
    </source>
</evidence>
<dbReference type="InterPro" id="IPR052972">
    <property type="entry name" value="Sacsin_chaperone_reg"/>
</dbReference>
<dbReference type="Gene3D" id="1.20.120.330">
    <property type="entry name" value="Nucleotidyltransferases domain 2"/>
    <property type="match status" value="1"/>
</dbReference>
<name>A0ABD3Y3D0_SINWO</name>
<dbReference type="SUPFAM" id="SSF55874">
    <property type="entry name" value="ATPase domain of HSP90 chaperone/DNA topoisomerase II/histidine kinase"/>
    <property type="match status" value="3"/>
</dbReference>
<evidence type="ECO:0000259" key="1">
    <source>
        <dbReference type="SMART" id="SM00748"/>
    </source>
</evidence>
<dbReference type="InterPro" id="IPR036869">
    <property type="entry name" value="J_dom_sf"/>
</dbReference>
<accession>A0ABD3Y3D0</accession>
<keyword evidence="3" id="KW-1185">Reference proteome</keyword>
<dbReference type="Pfam" id="PF05168">
    <property type="entry name" value="HEPN"/>
    <property type="match status" value="1"/>
</dbReference>
<sequence length="4405" mass="506763">MADEAPDSDIEEYSSMEQPPLIKQLKTILAEYPDDGQIIKELLQNAEDAGASEVKILFDQRCINTQVDKKSKYRKFFSGPALCFFNDAVFTESDWRGIKMINSSVKENDPLKVGRFGLGFKSIFHITDYPVVLSGDRILFVDPYRSADCVCLTIKLSNLQKWNKLNIEDFLLTLDGTYGVSKEILDVGRYDGTLFWFPFRSAASKLSDTIYNREKVMDLFTSFRAEASSMLIFLTHLMKVSLYERKSDSRTINLQFTLELVNNTDEVRESRKAFVTKIRNLDRYVSENSIDSRYSLSVCTKSFDGDCASDEITTDWMVTNYYKGGEISEELQKLILDDSLGYRPLVGVAALMGKNVGFKGHVFCFLPLPQKTKSVTGLPVHVNGFFALSQNRRHIKWPSAEQDTMHIHGDKSLLWNIKLLTEVLPDAYEILITGMINHAMSRGNSDDLVQCVYASIPSADKVVDEWNPILPSLSGKIMTIPTLMTVNKTGEKSWISCSEAFFATFCKHNNLKQAVKLTVVKVLQMYGKRYVDVPLHVFEFLSEFSDKSTDLNPQSFAALLKEDSIYKSLSREDRFNVLDFLTQDGQYHLLDSLQLLPLQDCTFGTFISKPMGSDRVLLCSKEDMELFPGLEKKFVYTGQEIQWFETHLHVMVKQGLFQIQIMDQGNFRTLLEEMIQGYFGSVQPRIVKPFSILSGSWTQRVWEHIFSHRYIIDHLINMQLIPLLKMGSWSDVQEIEMYQLTDFLIVKHVQDIPSLHDGVYRCLENLSVKVLPSIPLWLQTSQIKQHIHYSTVYEVVELLGRINCCHERQELIDDFNRLCVEEDKKEFASFLAGCTSWKPDSRNLVRCLKIFKNSISHIRNVSVQENATVVTTKKYPVKFHRPFIIGSLEECHLACALGAKELDRNSLTIETLQMMQGENYSFSEKQMFMQYFIQHIGEFEQDENMMNLASTVSFLESNITHAVSRPVDLFDPLDSQLLELFQGENRFPAEKCFQTSVDIVALKKFGLKTYCDVSEIELYETAHVIESWCKSERNWHIVQEKAKCFLKILKDKPALLNNYLHEYTLRSKLMDMRCILQSVTKDPGFPSVLPWFQQQMILSKPSELRLLKFSRLLGSVMPLIDCQNKDIAEAFGWDKKPPQDKVLEQFRCLINVYQSCYKPELLPVIKEIYQELNTYSTHNLLADPNFQTLLQSGCIWRGDGFLSPQEIFLESKRNDLDLTPYLYKLPEEFKWLDSFFLKLGCNKEQNIDVLLKTQVMIKEKYDKGQSSDDDVSRDRSIVISILNSLKLDKSKIQDRLHEILFPIHCDNQSTLVLKPGPECTYCDAQWLREMTEEDQDEENVSYVHEDVSNMTAEELGVKSLTQQLLSDTEELVMEEWGQEEPLTTRLHHLLKEGYQDGLSVPKEIVQNADDAGAKCVYFLYDERENDDAKMNLLDKGMAECQGPAIWAYNDAQFRMKDFNNITRLNAATKKENTETIGKFGLGFCSVYNLTDVPSFISGSNIVIFDPHKSHLGKALPESSSGMKINFGKGKVKNLKMMKRLKNQFKPFQNVFGCNISCDFQGTLFRFPLRTASQAKKSKICDKYYSRKECLELLYMTIMAAGNLLLFTQHIQEIKLFHLPADCVDPKDAKTIYSMSKDHFHKHTKDSDEENILSQVSKLKLASKLSSNPFKRLQKIMISESIELYAGSIIPSLTKEAGMSVNTSWLISWATGTDDTLTETFLDIAGLLPLSAVAVPFEMKDNEFFPVQLKDLPFGFYKNGHLFCFLPLPISCGLPVHINGCFAVTSDRRRLITMTEDDKKVQCNSWNKSLIKDASLNAYIHLLEGIRDNNPPQEYKYYSLWPLEHQNTEIPITKYFIKKLVQLKEKLFQRNAHWQSFEKCVFLDPSLRNNSGIGETAFETLLAFYFQGSSVIMELPDHVMTHLHAYYPNELKNKIVSEEQFFLDVFLPNIEKDFWTQSEIYMEKRNKLVIHALELESEDLKKALSNTRCIPSEPNGSLKLPTELVNPVSHLSDLFSINDEVFPLENEIFQNRKILEILIELGMMDEYLLFNSLKERCESVVETAQTCGYCAIIRCSKILKYLRRDGVKERLRINQEELHAVRNISFLPVRNKPSYWNFTWQGNAEEHTAPMTCEKDHPLKTIRLESAANLFMQCTENLVGCVELVLDEATISEAESTIWSLDIYQILGLKGSKKKDVPVQSVIRQLKTITQEYSNMTMHNLNNCKNVMDEIYSFLDKMCEKSEETRNACFKDFSEEKVILIGHQMLDPSKVAFSLKHDCLPVLFSLQNSGLAKYKHFFKAIGVKEHFVVCDMVKVLGDKREQWGLNPLTVQDIDIVNGLLLALQDSMINEGFKYTDLEEYLQRNIVAPDTDRILRETSKLCLDDSEFETGPDTKNIHGKFSPELALALGVKTKRGMCFDELSFLIPSGQKEKLVTRLRGILSAYPCDDGIMKELLQNADDAQASEIHFIKDYRTHSCEKIFDQRYAPLQGPALCVFNNSAFTKQDIEGIHELGLGNKRDDPLKTGQYGVGFNAVYHLTDVPSFLTKGPGLEHGEILCVFDPTCQYLPKVTEQNPGLQCLVGQIRKNYPDVLTGYLEKDLFKLKYGTMFRFPLRNEESASMSSVSSEKVDKEKVNEILERFSFDCFDALLFVKHVSQITVSNISSGKLQEEYKVESMISDNDKKNREEFFQYVRTMTMRYKEDRAGIVNLPSREVGYTMTVSDSKGRSKSFYIVQRIGFNEGFNAPDTVVHALQENNLGQLPFGGVAVIMPNTETMIGDPTNEHKCTDTNYKMKNVKQDKLEGRAFCFLPLPLGTGLPCHINGHFVLDHEARRSLWKEEKGYRRDWNHMIFGSIISAAFVSALLFVKQYIFDENYKRCSCLIYSLLERFHSYFPLIDKAEEADWKSLAKDMYSLLVKDEIPVFPILRPLPCASQEGIVDKEIQLDWSALQIAEHNFPAYFYDISCPMVNILKQLGMKLVDCPIPIRKSLKASMVKVKKLSPKVVVKFIKSYSSSAKDRCKLKLNLQICNTMLEKVENVGILLQYVQKLKNFKEEVNQLPLLVTSNGILRIFSSQDPIICSKFWNLFPHSPEHFLHCDLIFLCQSEDFKESQVLSELCVQEFEKLLPSTLSPQQFNGRDVVLHNILSTEIPNQNWIIHFWLFIYEASQRSSQYGTMSLSYEVLGNNIEVFKQWSLLPVKQSDKNTLLLVPINKRYTLLDLWSFEWNCDIRKALEALDLPQLCTSIFIDNHLSSLTGMLCSLVASKTKPLEFLNCLYHHKDKIKNTQLTPEQCNSILVFLSQHLKQLLKECSRRLIQDRIKALPLHVTQQGTPTSIDGNENVLVVPMVMPTEGLSAWAHNTGHIFLQQNKDLEELHKLLECTFSSLIDVYSSKILPRLQFLPECHYLQHLWFIKDKLLYKSLNQTTFDKGQQKLISILKSTAFITTNDGKKLASEFYDSQQEVFACMCDEDDFPPSPFGDEQWNEFLKYAGLKTQVTETMLVEFAEKLARAGAHCITENIVNKSQTLVKYLWSTSTLSWETNVIKRLSRVKFIPPHVVSSKLSLLYKQYSESESLICFSGSIAASFESLCWTSMNLLPKWASPESENRDQILQNLGVLVKPPVERVIAHCQNIFNVPTNSFQSKVFKKSQFTRLVGKIYAYLSDHRCEDPRLKEKLRDTPVVFLPENKLLLPARNIVIELKKEEMVEPYLYMVSEHYVRYKDFFIFLGASEKVTLNHYFRVLELVYQKQTDHDKPLLPPEMIIVKKAVENIVKLLMNRSANQTDLNVGTLYLPDRLGRLKDARCLIVADKDLFETRMLSCKLEYFIGFREIHLKVPDPRPVIKALPDSCRPKLLSEVVKERVDMTQMIEVVSDVAENLEHFFHSIEFIQGILRLDAEQIHANIQNSKIMQVEGLRTFLYINEERIESSGLSKLWFVDEKLNENGLNFTLYFQVHENKERNLENNMIVRHNGVIGLIQMCIDNSVQKHTHVLYAIVDCLQYRYHINNILNEFDIDPYDLPQNIPCSIFPCPGTYVPEEFHAFLEQGFSEFEKHEYDSVAYELDDDHNHLDTDASVFIYVRIIKVVESTKPSETGITTRYEIDIGDSERGHIIVYAYNLFKFERKEVPTSQELVSSDSVTPGTLPHDHTCRIIRNILREAWALSREERQRILKRLLLRWHPDKNIGQEDYCKKIFIYIKEVVSKLDDGISLDDENINCTNNAGSSTFTGTEYENLGRRVNRMSAQYSEQYSRHENVYYAAHSREHHTSSHFPIPDIHNARRWIKQAKNDLSSARTFRPLAGDVPAFNWICYMCHQAAEKALKAAIYAKDANRVDQKSHRLASIAGNGELSGDCIQIVRDLELCLNEHTRMRYPDSVSRRQIPADIYTDVHATTALEIAERLILLVDQNYIN</sequence>
<dbReference type="InterPro" id="IPR036890">
    <property type="entry name" value="HATPase_C_sf"/>
</dbReference>
<feature type="domain" description="HEPN" evidence="1">
    <location>
        <begin position="4277"/>
        <end position="4395"/>
    </location>
</feature>
<dbReference type="Gene3D" id="1.10.287.110">
    <property type="entry name" value="DnaJ domain"/>
    <property type="match status" value="1"/>
</dbReference>
<dbReference type="InterPro" id="IPR007842">
    <property type="entry name" value="HEPN_dom"/>
</dbReference>
<dbReference type="InterPro" id="IPR058210">
    <property type="entry name" value="SACS/Nov_dom"/>
</dbReference>
<dbReference type="SMART" id="SM00748">
    <property type="entry name" value="HEPN"/>
    <property type="match status" value="1"/>
</dbReference>
<protein>
    <recommendedName>
        <fullName evidence="1">HEPN domain-containing protein</fullName>
    </recommendedName>
</protein>
<dbReference type="Proteomes" id="UP001634394">
    <property type="component" value="Unassembled WGS sequence"/>
</dbReference>
<comment type="caution">
    <text evidence="2">The sequence shown here is derived from an EMBL/GenBank/DDBJ whole genome shotgun (WGS) entry which is preliminary data.</text>
</comment>
<proteinExistence type="predicted"/>
<dbReference type="EMBL" id="JBJQND010000001">
    <property type="protein sequence ID" value="KAL3892282.1"/>
    <property type="molecule type" value="Genomic_DNA"/>
</dbReference>
<evidence type="ECO:0000313" key="3">
    <source>
        <dbReference type="Proteomes" id="UP001634394"/>
    </source>
</evidence>
<dbReference type="PANTHER" id="PTHR15600:SF42">
    <property type="entry name" value="SACSIN"/>
    <property type="match status" value="1"/>
</dbReference>
<organism evidence="2 3">
    <name type="scientific">Sinanodonta woodiana</name>
    <name type="common">Chinese pond mussel</name>
    <name type="synonym">Anodonta woodiana</name>
    <dbReference type="NCBI Taxonomy" id="1069815"/>
    <lineage>
        <taxon>Eukaryota</taxon>
        <taxon>Metazoa</taxon>
        <taxon>Spiralia</taxon>
        <taxon>Lophotrochozoa</taxon>
        <taxon>Mollusca</taxon>
        <taxon>Bivalvia</taxon>
        <taxon>Autobranchia</taxon>
        <taxon>Heteroconchia</taxon>
        <taxon>Palaeoheterodonta</taxon>
        <taxon>Unionida</taxon>
        <taxon>Unionoidea</taxon>
        <taxon>Unionidae</taxon>
        <taxon>Unioninae</taxon>
        <taxon>Sinanodonta</taxon>
    </lineage>
</organism>
<reference evidence="2 3" key="1">
    <citation type="submission" date="2024-11" db="EMBL/GenBank/DDBJ databases">
        <title>Chromosome-level genome assembly of the freshwater bivalve Anodonta woodiana.</title>
        <authorList>
            <person name="Chen X."/>
        </authorList>
    </citation>
    <scope>NUCLEOTIDE SEQUENCE [LARGE SCALE GENOMIC DNA]</scope>
    <source>
        <strain evidence="2">MN2024</strain>
        <tissue evidence="2">Gills</tissue>
    </source>
</reference>
<dbReference type="PANTHER" id="PTHR15600">
    <property type="entry name" value="SACSIN"/>
    <property type="match status" value="1"/>
</dbReference>
<dbReference type="SUPFAM" id="SSF81593">
    <property type="entry name" value="Nucleotidyltransferase substrate binding subunit/domain"/>
    <property type="match status" value="1"/>
</dbReference>
<dbReference type="NCBIfam" id="NF047352">
    <property type="entry name" value="P_loop_sacsin"/>
    <property type="match status" value="3"/>
</dbReference>